<protein>
    <recommendedName>
        <fullName evidence="4">Prepilin-type N-terminal cleavage/methylation domain-containing protein</fullName>
    </recommendedName>
</protein>
<organism evidence="2 3">
    <name type="scientific">Candidatus Sungbacteria bacterium RIFCSPHIGHO2_01_FULL_47_32</name>
    <dbReference type="NCBI Taxonomy" id="1802264"/>
    <lineage>
        <taxon>Bacteria</taxon>
        <taxon>Candidatus Sungiibacteriota</taxon>
    </lineage>
</organism>
<sequence length="227" mass="24216">MFAGEQVKKITLRKMQRAGPAGFLQKKEGFTLIESIVAITILVGAIFGPLTLITRGIYSVREVKDKLIAANLAQEGIEIIRAFRDSNILTGCMTPLGASDWRALVDASPGCTRLAGGAAPGSDWEIDAASVALSPKGATPQKFLLCQAGSLTGLYSYACPGDPSPLGTRFSRVITLITPLDELVTTVVPNATIPAADIMQIIVTVSWTNAAGSQQTHTQKNILYKWR</sequence>
<dbReference type="EMBL" id="MHQC01000049">
    <property type="protein sequence ID" value="OGZ93835.1"/>
    <property type="molecule type" value="Genomic_DNA"/>
</dbReference>
<evidence type="ECO:0000256" key="1">
    <source>
        <dbReference type="SAM" id="Phobius"/>
    </source>
</evidence>
<keyword evidence="1" id="KW-0472">Membrane</keyword>
<comment type="caution">
    <text evidence="2">The sequence shown here is derived from an EMBL/GenBank/DDBJ whole genome shotgun (WGS) entry which is preliminary data.</text>
</comment>
<evidence type="ECO:0000313" key="2">
    <source>
        <dbReference type="EMBL" id="OGZ93835.1"/>
    </source>
</evidence>
<dbReference type="InterPro" id="IPR012902">
    <property type="entry name" value="N_methyl_site"/>
</dbReference>
<proteinExistence type="predicted"/>
<reference evidence="2 3" key="1">
    <citation type="journal article" date="2016" name="Nat. Commun.">
        <title>Thousands of microbial genomes shed light on interconnected biogeochemical processes in an aquifer system.</title>
        <authorList>
            <person name="Anantharaman K."/>
            <person name="Brown C.T."/>
            <person name="Hug L.A."/>
            <person name="Sharon I."/>
            <person name="Castelle C.J."/>
            <person name="Probst A.J."/>
            <person name="Thomas B.C."/>
            <person name="Singh A."/>
            <person name="Wilkins M.J."/>
            <person name="Karaoz U."/>
            <person name="Brodie E.L."/>
            <person name="Williams K.H."/>
            <person name="Hubbard S.S."/>
            <person name="Banfield J.F."/>
        </authorList>
    </citation>
    <scope>NUCLEOTIDE SEQUENCE [LARGE SCALE GENOMIC DNA]</scope>
</reference>
<dbReference type="NCBIfam" id="TIGR02532">
    <property type="entry name" value="IV_pilin_GFxxxE"/>
    <property type="match status" value="1"/>
</dbReference>
<feature type="transmembrane region" description="Helical" evidence="1">
    <location>
        <begin position="36"/>
        <end position="58"/>
    </location>
</feature>
<dbReference type="Proteomes" id="UP000177152">
    <property type="component" value="Unassembled WGS sequence"/>
</dbReference>
<name>A0A1G2K370_9BACT</name>
<keyword evidence="1" id="KW-0812">Transmembrane</keyword>
<accession>A0A1G2K370</accession>
<dbReference type="AlphaFoldDB" id="A0A1G2K370"/>
<evidence type="ECO:0000313" key="3">
    <source>
        <dbReference type="Proteomes" id="UP000177152"/>
    </source>
</evidence>
<keyword evidence="1" id="KW-1133">Transmembrane helix</keyword>
<evidence type="ECO:0008006" key="4">
    <source>
        <dbReference type="Google" id="ProtNLM"/>
    </source>
</evidence>
<gene>
    <name evidence="2" type="ORF">A2633_04355</name>
</gene>